<keyword evidence="2 6" id="KW-0812">Transmembrane</keyword>
<feature type="compositionally biased region" description="Pro residues" evidence="5">
    <location>
        <begin position="16"/>
        <end position="25"/>
    </location>
</feature>
<dbReference type="Pfam" id="PF09685">
    <property type="entry name" value="MamF_MmsF"/>
    <property type="match status" value="1"/>
</dbReference>
<evidence type="ECO:0000256" key="4">
    <source>
        <dbReference type="ARBA" id="ARBA00023136"/>
    </source>
</evidence>
<comment type="caution">
    <text evidence="7">The sequence shown here is derived from an EMBL/GenBank/DDBJ whole genome shotgun (WGS) entry which is preliminary data.</text>
</comment>
<keyword evidence="4 6" id="KW-0472">Membrane</keyword>
<dbReference type="EMBL" id="JACHTF010000010">
    <property type="protein sequence ID" value="MBB1060981.1"/>
    <property type="molecule type" value="Genomic_DNA"/>
</dbReference>
<evidence type="ECO:0000256" key="2">
    <source>
        <dbReference type="ARBA" id="ARBA00022692"/>
    </source>
</evidence>
<comment type="subcellular location">
    <subcellularLocation>
        <location evidence="1">Membrane</location>
        <topology evidence="1">Multi-pass membrane protein</topology>
    </subcellularLocation>
</comment>
<organism evidence="7 8">
    <name type="scientific">Marilutibacter spongiae</name>
    <dbReference type="NCBI Taxonomy" id="2025720"/>
    <lineage>
        <taxon>Bacteria</taxon>
        <taxon>Pseudomonadati</taxon>
        <taxon>Pseudomonadota</taxon>
        <taxon>Gammaproteobacteria</taxon>
        <taxon>Lysobacterales</taxon>
        <taxon>Lysobacteraceae</taxon>
        <taxon>Marilutibacter</taxon>
    </lineage>
</organism>
<feature type="transmembrane region" description="Helical" evidence="6">
    <location>
        <begin position="91"/>
        <end position="113"/>
    </location>
</feature>
<proteinExistence type="predicted"/>
<keyword evidence="8" id="KW-1185">Reference proteome</keyword>
<dbReference type="InterPro" id="IPR019109">
    <property type="entry name" value="MamF_MmsF"/>
</dbReference>
<reference evidence="7 8" key="1">
    <citation type="submission" date="2020-08" db="EMBL/GenBank/DDBJ databases">
        <authorList>
            <person name="Xu S."/>
            <person name="Li A."/>
        </authorList>
    </citation>
    <scope>NUCLEOTIDE SEQUENCE [LARGE SCALE GENOMIC DNA]</scope>
    <source>
        <strain evidence="7 8">119BY6-57</strain>
    </source>
</reference>
<evidence type="ECO:0000313" key="7">
    <source>
        <dbReference type="EMBL" id="MBB1060981.1"/>
    </source>
</evidence>
<accession>A0A7W3TMP2</accession>
<evidence type="ECO:0000256" key="1">
    <source>
        <dbReference type="ARBA" id="ARBA00004141"/>
    </source>
</evidence>
<evidence type="ECO:0000256" key="5">
    <source>
        <dbReference type="SAM" id="MobiDB-lite"/>
    </source>
</evidence>
<evidence type="ECO:0000313" key="8">
    <source>
        <dbReference type="Proteomes" id="UP000523196"/>
    </source>
</evidence>
<dbReference type="RefSeq" id="WP_182687408.1">
    <property type="nucleotide sequence ID" value="NZ_JACHTF010000010.1"/>
</dbReference>
<protein>
    <submittedName>
        <fullName evidence="7">DUF4870 domain-containing protein</fullName>
    </submittedName>
</protein>
<keyword evidence="3 6" id="KW-1133">Transmembrane helix</keyword>
<dbReference type="AlphaFoldDB" id="A0A7W3TMP2"/>
<feature type="compositionally biased region" description="Low complexity" evidence="5">
    <location>
        <begin position="26"/>
        <end position="40"/>
    </location>
</feature>
<sequence>MSGPHDPNAPQNEPGQVPPAAPPPYQQAAPDPEPAATDAAGTDDRNLAMLTHLSGLLFSIVMPLVVWLMNKDNPAKAYLNAQAKEALNFQITVLIAFVVSFVLTFVLIGALLMPLVGLANLILCIVAAVKTANGEDFRYPFTLRLVN</sequence>
<feature type="transmembrane region" description="Helical" evidence="6">
    <location>
        <begin position="47"/>
        <end position="70"/>
    </location>
</feature>
<evidence type="ECO:0000256" key="6">
    <source>
        <dbReference type="SAM" id="Phobius"/>
    </source>
</evidence>
<name>A0A7W3TMP2_9GAMM</name>
<gene>
    <name evidence="7" type="ORF">H4F98_10380</name>
</gene>
<dbReference type="Proteomes" id="UP000523196">
    <property type="component" value="Unassembled WGS sequence"/>
</dbReference>
<evidence type="ECO:0000256" key="3">
    <source>
        <dbReference type="ARBA" id="ARBA00022989"/>
    </source>
</evidence>
<feature type="region of interest" description="Disordered" evidence="5">
    <location>
        <begin position="1"/>
        <end position="40"/>
    </location>
</feature>